<feature type="compositionally biased region" description="Pro residues" evidence="1">
    <location>
        <begin position="144"/>
        <end position="169"/>
    </location>
</feature>
<gene>
    <name evidence="3" type="ORF">BGZ95_010751</name>
</gene>
<protein>
    <recommendedName>
        <fullName evidence="2">MIT domain-containing protein</fullName>
    </recommendedName>
</protein>
<dbReference type="PANTHER" id="PTHR37327">
    <property type="entry name" value="CHROMOSOME 1, WHOLE GENOME SHOTGUN SEQUENCE"/>
    <property type="match status" value="1"/>
</dbReference>
<feature type="compositionally biased region" description="Low complexity" evidence="1">
    <location>
        <begin position="13"/>
        <end position="23"/>
    </location>
</feature>
<evidence type="ECO:0000259" key="2">
    <source>
        <dbReference type="Pfam" id="PF04212"/>
    </source>
</evidence>
<feature type="compositionally biased region" description="Polar residues" evidence="1">
    <location>
        <begin position="30"/>
        <end position="51"/>
    </location>
</feature>
<reference evidence="3" key="1">
    <citation type="journal article" date="2020" name="Fungal Divers.">
        <title>Resolving the Mortierellaceae phylogeny through synthesis of multi-gene phylogenetics and phylogenomics.</title>
        <authorList>
            <person name="Vandepol N."/>
            <person name="Liber J."/>
            <person name="Desiro A."/>
            <person name="Na H."/>
            <person name="Kennedy M."/>
            <person name="Barry K."/>
            <person name="Grigoriev I.V."/>
            <person name="Miller A.N."/>
            <person name="O'Donnell K."/>
            <person name="Stajich J.E."/>
            <person name="Bonito G."/>
        </authorList>
    </citation>
    <scope>NUCLEOTIDE SEQUENCE</scope>
    <source>
        <strain evidence="3">NRRL 28262</strain>
    </source>
</reference>
<proteinExistence type="predicted"/>
<dbReference type="Gene3D" id="1.20.58.80">
    <property type="entry name" value="Phosphotransferase system, lactose/cellobiose-type IIA subunit"/>
    <property type="match status" value="1"/>
</dbReference>
<sequence length="206" mass="21850">MASSGPVDPQEPYSASSSRSNNYSRRRAESVSSNVHEGNHHNSSNQPSGSAASLMPPDQTRPRSSSSSKALLTMALLEAQSAVQLDNAFDIPAALEAYRRAVTLLSKVMDASSSPDEQERLRTIHDSYLFRIHLLSTPPTSTTSPPPSGPLPALPHPPPPQQPLPPPPRQATVASMTPATSSNTISSSHQQGYDSDSTTLSTSVAQ</sequence>
<dbReference type="SUPFAM" id="SSF116846">
    <property type="entry name" value="MIT domain"/>
    <property type="match status" value="1"/>
</dbReference>
<dbReference type="InterPro" id="IPR007330">
    <property type="entry name" value="MIT_dom"/>
</dbReference>
<dbReference type="PANTHER" id="PTHR37327:SF1">
    <property type="entry name" value="MICROTUBULE INTERACTING AND TRANSPORT DOMAIN-CONTAINING PROTEIN"/>
    <property type="match status" value="1"/>
</dbReference>
<evidence type="ECO:0000313" key="3">
    <source>
        <dbReference type="EMBL" id="KAG0273423.1"/>
    </source>
</evidence>
<evidence type="ECO:0000256" key="1">
    <source>
        <dbReference type="SAM" id="MobiDB-lite"/>
    </source>
</evidence>
<feature type="region of interest" description="Disordered" evidence="1">
    <location>
        <begin position="1"/>
        <end position="68"/>
    </location>
</feature>
<dbReference type="Proteomes" id="UP001194580">
    <property type="component" value="Unassembled WGS sequence"/>
</dbReference>
<comment type="caution">
    <text evidence="3">The sequence shown here is derived from an EMBL/GenBank/DDBJ whole genome shotgun (WGS) entry which is preliminary data.</text>
</comment>
<feature type="non-terminal residue" evidence="3">
    <location>
        <position position="1"/>
    </location>
</feature>
<keyword evidence="4" id="KW-1185">Reference proteome</keyword>
<feature type="compositionally biased region" description="Polar residues" evidence="1">
    <location>
        <begin position="172"/>
        <end position="206"/>
    </location>
</feature>
<organism evidence="3 4">
    <name type="scientific">Linnemannia exigua</name>
    <dbReference type="NCBI Taxonomy" id="604196"/>
    <lineage>
        <taxon>Eukaryota</taxon>
        <taxon>Fungi</taxon>
        <taxon>Fungi incertae sedis</taxon>
        <taxon>Mucoromycota</taxon>
        <taxon>Mortierellomycotina</taxon>
        <taxon>Mortierellomycetes</taxon>
        <taxon>Mortierellales</taxon>
        <taxon>Mortierellaceae</taxon>
        <taxon>Linnemannia</taxon>
    </lineage>
</organism>
<name>A0AAD4DCW5_9FUNG</name>
<dbReference type="InterPro" id="IPR036181">
    <property type="entry name" value="MIT_dom_sf"/>
</dbReference>
<dbReference type="Pfam" id="PF04212">
    <property type="entry name" value="MIT"/>
    <property type="match status" value="1"/>
</dbReference>
<feature type="region of interest" description="Disordered" evidence="1">
    <location>
        <begin position="136"/>
        <end position="206"/>
    </location>
</feature>
<evidence type="ECO:0000313" key="4">
    <source>
        <dbReference type="Proteomes" id="UP001194580"/>
    </source>
</evidence>
<accession>A0AAD4DCW5</accession>
<dbReference type="AlphaFoldDB" id="A0AAD4DCW5"/>
<dbReference type="EMBL" id="JAAAIL010000747">
    <property type="protein sequence ID" value="KAG0273423.1"/>
    <property type="molecule type" value="Genomic_DNA"/>
</dbReference>
<feature type="domain" description="MIT" evidence="2">
    <location>
        <begin position="72"/>
        <end position="135"/>
    </location>
</feature>